<evidence type="ECO:0008006" key="4">
    <source>
        <dbReference type="Google" id="ProtNLM"/>
    </source>
</evidence>
<dbReference type="EMBL" id="JAXUIC010000009">
    <property type="protein sequence ID" value="KAK4573343.1"/>
    <property type="molecule type" value="Genomic_DNA"/>
</dbReference>
<accession>A0AAN7IBV5</accession>
<feature type="transmembrane region" description="Helical" evidence="1">
    <location>
        <begin position="12"/>
        <end position="33"/>
    </location>
</feature>
<protein>
    <recommendedName>
        <fullName evidence="4">Defensin-like protein</fullName>
    </recommendedName>
</protein>
<sequence>MGVTLNLCVSQFLGDGVWFGVLGLLVILIVLMADPIAALFNEHVCLGPCSNCDQKCISKGYPEGGMCIGHQPSDLECCCIQSLLENNSSLIFL</sequence>
<reference evidence="2 3" key="1">
    <citation type="journal article" date="2023" name="G3 (Bethesda)">
        <title>A haplotype-resolved chromosome-scale genome for Quercus rubra L. provides insights into the genetics of adaptive traits for red oak species.</title>
        <authorList>
            <person name="Kapoor B."/>
            <person name="Jenkins J."/>
            <person name="Schmutz J."/>
            <person name="Zhebentyayeva T."/>
            <person name="Kuelheim C."/>
            <person name="Coggeshall M."/>
            <person name="Heim C."/>
            <person name="Lasky J.R."/>
            <person name="Leites L."/>
            <person name="Islam-Faridi N."/>
            <person name="Romero-Severson J."/>
            <person name="DeLeo V.L."/>
            <person name="Lucas S.M."/>
            <person name="Lazic D."/>
            <person name="Gailing O."/>
            <person name="Carlson J."/>
            <person name="Staton M."/>
        </authorList>
    </citation>
    <scope>NUCLEOTIDE SEQUENCE [LARGE SCALE GENOMIC DNA]</scope>
    <source>
        <strain evidence="2">Pseudo-F2</strain>
    </source>
</reference>
<evidence type="ECO:0000313" key="3">
    <source>
        <dbReference type="Proteomes" id="UP001324115"/>
    </source>
</evidence>
<keyword evidence="1" id="KW-0472">Membrane</keyword>
<comment type="caution">
    <text evidence="2">The sequence shown here is derived from an EMBL/GenBank/DDBJ whole genome shotgun (WGS) entry which is preliminary data.</text>
</comment>
<evidence type="ECO:0000313" key="2">
    <source>
        <dbReference type="EMBL" id="KAK4573343.1"/>
    </source>
</evidence>
<dbReference type="AlphaFoldDB" id="A0AAN7IBV5"/>
<gene>
    <name evidence="2" type="ORF">RGQ29_031347</name>
</gene>
<dbReference type="Proteomes" id="UP001324115">
    <property type="component" value="Unassembled WGS sequence"/>
</dbReference>
<evidence type="ECO:0000256" key="1">
    <source>
        <dbReference type="SAM" id="Phobius"/>
    </source>
</evidence>
<keyword evidence="1" id="KW-1133">Transmembrane helix</keyword>
<keyword evidence="1" id="KW-0812">Transmembrane</keyword>
<name>A0AAN7IBV5_QUERU</name>
<keyword evidence="3" id="KW-1185">Reference proteome</keyword>
<proteinExistence type="predicted"/>
<organism evidence="2 3">
    <name type="scientific">Quercus rubra</name>
    <name type="common">Northern red oak</name>
    <name type="synonym">Quercus borealis</name>
    <dbReference type="NCBI Taxonomy" id="3512"/>
    <lineage>
        <taxon>Eukaryota</taxon>
        <taxon>Viridiplantae</taxon>
        <taxon>Streptophyta</taxon>
        <taxon>Embryophyta</taxon>
        <taxon>Tracheophyta</taxon>
        <taxon>Spermatophyta</taxon>
        <taxon>Magnoliopsida</taxon>
        <taxon>eudicotyledons</taxon>
        <taxon>Gunneridae</taxon>
        <taxon>Pentapetalae</taxon>
        <taxon>rosids</taxon>
        <taxon>fabids</taxon>
        <taxon>Fagales</taxon>
        <taxon>Fagaceae</taxon>
        <taxon>Quercus</taxon>
    </lineage>
</organism>